<organism evidence="1 2">
    <name type="scientific">Actinomyces johnsonii F0542</name>
    <dbReference type="NCBI Taxonomy" id="1321818"/>
    <lineage>
        <taxon>Bacteria</taxon>
        <taxon>Bacillati</taxon>
        <taxon>Actinomycetota</taxon>
        <taxon>Actinomycetes</taxon>
        <taxon>Actinomycetales</taxon>
        <taxon>Actinomycetaceae</taxon>
        <taxon>Actinomyces</taxon>
    </lineage>
</organism>
<dbReference type="AlphaFoldDB" id="U1QVI8"/>
<dbReference type="Proteomes" id="UP000016536">
    <property type="component" value="Unassembled WGS sequence"/>
</dbReference>
<proteinExistence type="predicted"/>
<dbReference type="HOGENOM" id="CLU_2420408_0_0_11"/>
<reference evidence="1 2" key="1">
    <citation type="submission" date="2013-08" db="EMBL/GenBank/DDBJ databases">
        <authorList>
            <person name="Weinstock G."/>
            <person name="Sodergren E."/>
            <person name="Wylie T."/>
            <person name="Fulton L."/>
            <person name="Fulton R."/>
            <person name="Fronick C."/>
            <person name="O'Laughlin M."/>
            <person name="Godfrey J."/>
            <person name="Miner T."/>
            <person name="Herter B."/>
            <person name="Appelbaum E."/>
            <person name="Cordes M."/>
            <person name="Lek S."/>
            <person name="Wollam A."/>
            <person name="Pepin K.H."/>
            <person name="Palsikar V.B."/>
            <person name="Mitreva M."/>
            <person name="Wilson R.K."/>
        </authorList>
    </citation>
    <scope>NUCLEOTIDE SEQUENCE [LARGE SCALE GENOMIC DNA]</scope>
    <source>
        <strain evidence="1 2">F0542</strain>
    </source>
</reference>
<comment type="caution">
    <text evidence="1">The sequence shown here is derived from an EMBL/GenBank/DDBJ whole genome shotgun (WGS) entry which is preliminary data.</text>
</comment>
<dbReference type="EMBL" id="AWSE01000016">
    <property type="protein sequence ID" value="ERH25539.1"/>
    <property type="molecule type" value="Genomic_DNA"/>
</dbReference>
<keyword evidence="2" id="KW-1185">Reference proteome</keyword>
<sequence length="91" mass="9408">MMDDICSVAAALPSTIRGWPRMAAMGSRSVSDVMVLPVERTHMVALVGASPLRRCATAGLTAALQPSWTRAVSSTLPAGPVRGTVKPSGMS</sequence>
<evidence type="ECO:0000313" key="2">
    <source>
        <dbReference type="Proteomes" id="UP000016536"/>
    </source>
</evidence>
<name>U1QVI8_9ACTO</name>
<protein>
    <submittedName>
        <fullName evidence="1">Uncharacterized protein</fullName>
    </submittedName>
</protein>
<accession>U1QVI8</accession>
<gene>
    <name evidence="1" type="ORF">HMPREF1979_00419</name>
</gene>
<evidence type="ECO:0000313" key="1">
    <source>
        <dbReference type="EMBL" id="ERH25539.1"/>
    </source>
</evidence>